<name>A0A0K1P8S3_9MOLU</name>
<evidence type="ECO:0000313" key="9">
    <source>
        <dbReference type="EMBL" id="AKU80297.1"/>
    </source>
</evidence>
<comment type="similarity">
    <text evidence="1">Belongs to the RpoE family.</text>
</comment>
<dbReference type="STRING" id="216946.STURO_v1c10470"/>
<dbReference type="EMBL" id="CP012328">
    <property type="protein sequence ID" value="AKU80297.1"/>
    <property type="molecule type" value="Genomic_DNA"/>
</dbReference>
<evidence type="ECO:0000256" key="5">
    <source>
        <dbReference type="ARBA" id="ARBA00023163"/>
    </source>
</evidence>
<dbReference type="Proteomes" id="UP000067243">
    <property type="component" value="Chromosome"/>
</dbReference>
<evidence type="ECO:0000256" key="4">
    <source>
        <dbReference type="ARBA" id="ARBA00022695"/>
    </source>
</evidence>
<keyword evidence="4" id="KW-0548">Nucleotidyltransferase</keyword>
<dbReference type="InterPro" id="IPR029757">
    <property type="entry name" value="RpoE"/>
</dbReference>
<keyword evidence="5" id="KW-0804">Transcription</keyword>
<dbReference type="PATRIC" id="fig|216946.3.peg.1087"/>
<dbReference type="GO" id="GO:0006355">
    <property type="term" value="P:regulation of DNA-templated transcription"/>
    <property type="evidence" value="ECO:0007669"/>
    <property type="project" value="InterPro"/>
</dbReference>
<gene>
    <name evidence="9" type="primary">rpoE</name>
    <name evidence="9" type="ORF">STURON_001051</name>
</gene>
<reference evidence="9 10" key="1">
    <citation type="journal article" date="2015" name="Genome Announc.">
        <title>Complete Genome Sequence of Spiroplasma turonicum Strain Tab4cT, a Parasite of a Horse Fly, Haematopota sp. (Diptera: Tabanidae).</title>
        <authorList>
            <person name="Davis R.E."/>
            <person name="Shao J."/>
            <person name="Zhao Y."/>
            <person name="Gasparich G.E."/>
            <person name="Gaynor B.J."/>
            <person name="Donofrio N."/>
        </authorList>
    </citation>
    <scope>NUCLEOTIDE SEQUENCE [LARGE SCALE GENOMIC DNA]</scope>
    <source>
        <strain evidence="9 10">Tab4c</strain>
    </source>
</reference>
<organism evidence="9 10">
    <name type="scientific">Spiroplasma turonicum</name>
    <dbReference type="NCBI Taxonomy" id="216946"/>
    <lineage>
        <taxon>Bacteria</taxon>
        <taxon>Bacillati</taxon>
        <taxon>Mycoplasmatota</taxon>
        <taxon>Mollicutes</taxon>
        <taxon>Entomoplasmatales</taxon>
        <taxon>Spiroplasmataceae</taxon>
        <taxon>Spiroplasma</taxon>
    </lineage>
</organism>
<keyword evidence="3" id="KW-0808">Transferase</keyword>
<evidence type="ECO:0000259" key="8">
    <source>
        <dbReference type="PROSITE" id="PS51913"/>
    </source>
</evidence>
<evidence type="ECO:0000313" key="10">
    <source>
        <dbReference type="Proteomes" id="UP000067243"/>
    </source>
</evidence>
<dbReference type="InterPro" id="IPR007759">
    <property type="entry name" value="Asxl_HARE-HTH"/>
</dbReference>
<dbReference type="AlphaFoldDB" id="A0A0K1P8S3"/>
<sequence>MHKTSPIELAYSYLSSVKNNMSFEDIWNSISREIEASNERKNEIIAELYSDLVLDNRFALTADGKWGLRDYLKFEDVKKQYEYVDKFETTEEFDDLDPFQTSELYDFDTDTGESVKKAKLRLDSEIDTDDDISLDLNDDEDFDDFDEDFEEDDYGDGD</sequence>
<protein>
    <recommendedName>
        <fullName evidence="6">RNAP delta factor</fullName>
    </recommendedName>
</protein>
<proteinExistence type="inferred from homology"/>
<dbReference type="GO" id="GO:0000428">
    <property type="term" value="C:DNA-directed RNA polymerase complex"/>
    <property type="evidence" value="ECO:0007669"/>
    <property type="project" value="UniProtKB-KW"/>
</dbReference>
<dbReference type="Gene3D" id="1.10.10.1250">
    <property type="entry name" value="RNA polymerase, subunit delta, N-terminal domain"/>
    <property type="match status" value="1"/>
</dbReference>
<keyword evidence="10" id="KW-1185">Reference proteome</keyword>
<feature type="region of interest" description="Disordered" evidence="7">
    <location>
        <begin position="131"/>
        <end position="158"/>
    </location>
</feature>
<dbReference type="NCBIfam" id="TIGR04567">
    <property type="entry name" value="RNAP_delt_lowGC"/>
    <property type="match status" value="1"/>
</dbReference>
<accession>A0A0K1P8S3</accession>
<evidence type="ECO:0000256" key="1">
    <source>
        <dbReference type="ARBA" id="ARBA00009828"/>
    </source>
</evidence>
<evidence type="ECO:0000256" key="3">
    <source>
        <dbReference type="ARBA" id="ARBA00022679"/>
    </source>
</evidence>
<evidence type="ECO:0000256" key="6">
    <source>
        <dbReference type="ARBA" id="ARBA00031937"/>
    </source>
</evidence>
<evidence type="ECO:0000256" key="7">
    <source>
        <dbReference type="SAM" id="MobiDB-lite"/>
    </source>
</evidence>
<feature type="domain" description="HTH HARE-type" evidence="8">
    <location>
        <begin position="4"/>
        <end position="71"/>
    </location>
</feature>
<dbReference type="KEGG" id="stur:STURON_001051"/>
<evidence type="ECO:0000256" key="2">
    <source>
        <dbReference type="ARBA" id="ARBA00022478"/>
    </source>
</evidence>
<dbReference type="GO" id="GO:0016779">
    <property type="term" value="F:nucleotidyltransferase activity"/>
    <property type="evidence" value="ECO:0007669"/>
    <property type="project" value="UniProtKB-KW"/>
</dbReference>
<dbReference type="GO" id="GO:0006351">
    <property type="term" value="P:DNA-templated transcription"/>
    <property type="evidence" value="ECO:0007669"/>
    <property type="project" value="InterPro"/>
</dbReference>
<keyword evidence="2" id="KW-0240">DNA-directed RNA polymerase</keyword>
<dbReference type="InterPro" id="IPR038087">
    <property type="entry name" value="RNAP_delta_N_dom_sf"/>
</dbReference>
<dbReference type="PROSITE" id="PS51913">
    <property type="entry name" value="HTH_HARE"/>
    <property type="match status" value="1"/>
</dbReference>